<dbReference type="AlphaFoldDB" id="A1BHQ4"/>
<dbReference type="Pfam" id="PF12183">
    <property type="entry name" value="NotI"/>
    <property type="match status" value="1"/>
</dbReference>
<name>A1BHQ4_CHLPD</name>
<proteinExistence type="predicted"/>
<dbReference type="Proteomes" id="UP000008701">
    <property type="component" value="Chromosome"/>
</dbReference>
<evidence type="ECO:0000259" key="1">
    <source>
        <dbReference type="Pfam" id="PF12183"/>
    </source>
</evidence>
<dbReference type="eggNOG" id="COG0338">
    <property type="taxonomic scope" value="Bacteria"/>
</dbReference>
<evidence type="ECO:0000313" key="2">
    <source>
        <dbReference type="EMBL" id="ABL65931.1"/>
    </source>
</evidence>
<dbReference type="EMBL" id="CP000492">
    <property type="protein sequence ID" value="ABL65931.1"/>
    <property type="molecule type" value="Genomic_DNA"/>
</dbReference>
<dbReference type="SUPFAM" id="SSF53335">
    <property type="entry name" value="S-adenosyl-L-methionine-dependent methyltransferases"/>
    <property type="match status" value="1"/>
</dbReference>
<keyword evidence="3" id="KW-1185">Reference proteome</keyword>
<dbReference type="REBASE" id="17614">
    <property type="entry name" value="M.Cph266ORF1915P"/>
</dbReference>
<organism evidence="2 3">
    <name type="scientific">Chlorobium phaeobacteroides (strain DSM 266 / SMG 266 / 2430)</name>
    <dbReference type="NCBI Taxonomy" id="290317"/>
    <lineage>
        <taxon>Bacteria</taxon>
        <taxon>Pseudomonadati</taxon>
        <taxon>Chlorobiota</taxon>
        <taxon>Chlorobiia</taxon>
        <taxon>Chlorobiales</taxon>
        <taxon>Chlorobiaceae</taxon>
        <taxon>Chlorobium/Pelodictyon group</taxon>
        <taxon>Chlorobium</taxon>
    </lineage>
</organism>
<dbReference type="KEGG" id="cph:Cpha266_1915"/>
<feature type="domain" description="Restriction endonuclease type II NotI" evidence="1">
    <location>
        <begin position="2"/>
        <end position="158"/>
    </location>
</feature>
<gene>
    <name evidence="2" type="ordered locus">Cpha266_1915</name>
</gene>
<reference evidence="2 3" key="1">
    <citation type="submission" date="2006-12" db="EMBL/GenBank/DDBJ databases">
        <title>Complete sequence of Chlorobium phaeobacteroides DSM 266.</title>
        <authorList>
            <consortium name="US DOE Joint Genome Institute"/>
            <person name="Copeland A."/>
            <person name="Lucas S."/>
            <person name="Lapidus A."/>
            <person name="Barry K."/>
            <person name="Detter J.C."/>
            <person name="Glavina del Rio T."/>
            <person name="Hammon N."/>
            <person name="Israni S."/>
            <person name="Pitluck S."/>
            <person name="Goltsman E."/>
            <person name="Schmutz J."/>
            <person name="Larimer F."/>
            <person name="Land M."/>
            <person name="Hauser L."/>
            <person name="Mikhailova N."/>
            <person name="Li T."/>
            <person name="Overmann J."/>
            <person name="Bryant D.A."/>
            <person name="Richardson P."/>
        </authorList>
    </citation>
    <scope>NUCLEOTIDE SEQUENCE [LARGE SCALE GENOMIC DNA]</scope>
    <source>
        <strain evidence="2 3">DSM 266</strain>
    </source>
</reference>
<dbReference type="HOGENOM" id="CLU_1076441_0_0_10"/>
<protein>
    <recommendedName>
        <fullName evidence="1">Restriction endonuclease type II NotI domain-containing protein</fullName>
    </recommendedName>
</protein>
<dbReference type="InterPro" id="IPR022009">
    <property type="entry name" value="Resctriction_endonuc_II_NotI"/>
</dbReference>
<dbReference type="STRING" id="290317.Cpha266_1915"/>
<dbReference type="InterPro" id="IPR029063">
    <property type="entry name" value="SAM-dependent_MTases_sf"/>
</dbReference>
<accession>A1BHQ4</accession>
<evidence type="ECO:0000313" key="3">
    <source>
        <dbReference type="Proteomes" id="UP000008701"/>
    </source>
</evidence>
<sequence length="258" mass="29541">MITDDAASFFFDESTTWSSLTEVRLNDAYGKSAGNTDVVLVAYDKTGKVIDFGALEIQAVYISGNVREPFEQFMKEPETHENMNWTTQPNYPRPDYLSSSRKRLAPQLLFKGGILNIRKKKTAVAINKSFFDTLPSFKQVEKSKATIAWIVYDLELSDEDGLERYHLKKIDEVYTEFEPALVAITTATPGKRLLLLAGIAERITFRMEDGLKTLQEYAEDRHAIFFIDPPYTAGGKKADKRLYRHFKLDHEQLFNLCE</sequence>